<evidence type="ECO:0000259" key="5">
    <source>
        <dbReference type="Pfam" id="PF07495"/>
    </source>
</evidence>
<dbReference type="InterPro" id="IPR013783">
    <property type="entry name" value="Ig-like_fold"/>
</dbReference>
<dbReference type="Pfam" id="PF06580">
    <property type="entry name" value="His_kinase"/>
    <property type="match status" value="1"/>
</dbReference>
<dbReference type="CDD" id="cd00146">
    <property type="entry name" value="PKD"/>
    <property type="match status" value="1"/>
</dbReference>
<dbReference type="RefSeq" id="WP_254086070.1">
    <property type="nucleotide sequence ID" value="NZ_JAHESE010000023.1"/>
</dbReference>
<feature type="transmembrane region" description="Helical" evidence="2">
    <location>
        <begin position="794"/>
        <end position="815"/>
    </location>
</feature>
<dbReference type="SUPFAM" id="SSF55874">
    <property type="entry name" value="ATPase domain of HSP90 chaperone/DNA topoisomerase II/histidine kinase"/>
    <property type="match status" value="1"/>
</dbReference>
<dbReference type="InterPro" id="IPR036890">
    <property type="entry name" value="HATPase_C_sf"/>
</dbReference>
<dbReference type="InterPro" id="IPR011123">
    <property type="entry name" value="Y_Y_Y"/>
</dbReference>
<keyword evidence="6" id="KW-0418">Kinase</keyword>
<dbReference type="PANTHER" id="PTHR43547">
    <property type="entry name" value="TWO-COMPONENT HISTIDINE KINASE"/>
    <property type="match status" value="1"/>
</dbReference>
<dbReference type="SUPFAM" id="SSF63829">
    <property type="entry name" value="Calcium-dependent phosphotriesterase"/>
    <property type="match status" value="3"/>
</dbReference>
<dbReference type="GO" id="GO:0016020">
    <property type="term" value="C:membrane"/>
    <property type="evidence" value="ECO:0007669"/>
    <property type="project" value="InterPro"/>
</dbReference>
<sequence length="1061" mass="121040">MSCVTRLFSLLCCCLAGVNWCGAQELDVKFHHLTAEEGLPSNTVNGVIRDSRGFIWIATENGVARYDAYSFVSFRAKENDTISISSNITYTLLEDTRQRLWIGSEKGLDLYNRELDRFDKHFFKGIPVRAIYQDRKGRLWVGSDQGLYLYQETSGTFIKPYARIFDAHEIVYNTIPSILEDRHGNLWVGTSNGIHVLEDSTGNFLHFVYRKNQVGSLSGNNVRKIVEDPSGRIWIATYGGGLNLYQPNEKTFKSFRHVFGSTAGISSDLLPTLWVQDNGKIWIGTDGRGIDIFNPETHEFQHIVHSPYNSKSLNNNVVRSISSDERGGIWVGTYNGGVNFFNQNAESFFHYKVPTLNGNSSVTSFAEEKNGNLWIGTDGGGLCYFDRATGQFANFYNDEQNTNSISDNRILSLMLDHQGQLWIGTYLGGLCRYDPARKKFTRYMYGDGSGLSDNVVWVLLEDSQRRIWVGTNNGINRYDPRTNTFACININNSNLSNNMIRCLYEDTKRRLWIGTQEGLNLLEEPYTHFTVIKSDQQNKNSLSNHWIRCINQDHEGNLWIGTFAGGLNLYNEASGTFTSFHESDGLPDNIVSGILSDKHGHVWMSTGRGLAYLSLKNRVFKSYSTHDGLQDYQFNINASYETRRGEFLFGGTNGFTSFIPEVIREVKNNQFPPPIAFTSLKILNKEVLPHPRNALLKAQLNETKTVVLSHDQSVITLEFAALNFIQPEKNQYSYRLAGFEDEWNMVNGKRSATYTNLEPGEYTFQVNASNNDGVWNDQGVALRIVILPPFWQTWWFSAMLGMTAILFIGLIANVVRNRFREKIRIAKLIAELELKALIAQMNPHFIFNCLTSIQELIIVHKQDEAMHYLHQFSKLLRTVLQSSEKNFISLDQELTLLELYLELESMRFDKQFHYEIHVDSDIDPEEVIIPSFLLQPFVENALWHGLMHKKGERNLRIAFNLESEDVLLCSIADDGIGRKQGTLIRKSSIKKTYRSMGMKIIRERMALMKKQNDVFDLRIVDRVHPDGTAAGTTVIVRVPLGRTEFIPEKTGMTSMRRALER</sequence>
<dbReference type="Gene3D" id="2.60.40.10">
    <property type="entry name" value="Immunoglobulins"/>
    <property type="match status" value="1"/>
</dbReference>
<evidence type="ECO:0000313" key="7">
    <source>
        <dbReference type="Proteomes" id="UP001319080"/>
    </source>
</evidence>
<feature type="signal peptide" evidence="3">
    <location>
        <begin position="1"/>
        <end position="23"/>
    </location>
</feature>
<feature type="domain" description="Two component regulator three Y" evidence="5">
    <location>
        <begin position="724"/>
        <end position="786"/>
    </location>
</feature>
<organism evidence="6 7">
    <name type="scientific">Dawidia cretensis</name>
    <dbReference type="NCBI Taxonomy" id="2782350"/>
    <lineage>
        <taxon>Bacteria</taxon>
        <taxon>Pseudomonadati</taxon>
        <taxon>Bacteroidota</taxon>
        <taxon>Cytophagia</taxon>
        <taxon>Cytophagales</taxon>
        <taxon>Chryseotaleaceae</taxon>
        <taxon>Dawidia</taxon>
    </lineage>
</organism>
<keyword evidence="2" id="KW-0472">Membrane</keyword>
<dbReference type="GO" id="GO:0000155">
    <property type="term" value="F:phosphorelay sensor kinase activity"/>
    <property type="evidence" value="ECO:0007669"/>
    <property type="project" value="InterPro"/>
</dbReference>
<evidence type="ECO:0000313" key="6">
    <source>
        <dbReference type="EMBL" id="MBT1710497.1"/>
    </source>
</evidence>
<keyword evidence="6" id="KW-0808">Transferase</keyword>
<dbReference type="FunFam" id="2.60.40.10:FF:000791">
    <property type="entry name" value="Two-component system sensor histidine kinase/response regulator"/>
    <property type="match status" value="1"/>
</dbReference>
<protein>
    <submittedName>
        <fullName evidence="6">Histidine kinase</fullName>
    </submittedName>
</protein>
<dbReference type="Gene3D" id="2.130.10.10">
    <property type="entry name" value="YVTN repeat-like/Quinoprotein amine dehydrogenase"/>
    <property type="match status" value="4"/>
</dbReference>
<dbReference type="Gene3D" id="3.30.565.10">
    <property type="entry name" value="Histidine kinase-like ATPase, C-terminal domain"/>
    <property type="match status" value="1"/>
</dbReference>
<dbReference type="EMBL" id="JAHESE010000023">
    <property type="protein sequence ID" value="MBT1710497.1"/>
    <property type="molecule type" value="Genomic_DNA"/>
</dbReference>
<dbReference type="AlphaFoldDB" id="A0AAP2E2P3"/>
<evidence type="ECO:0000256" key="1">
    <source>
        <dbReference type="ARBA" id="ARBA00022553"/>
    </source>
</evidence>
<reference evidence="6 7" key="1">
    <citation type="submission" date="2021-05" db="EMBL/GenBank/DDBJ databases">
        <title>A Polyphasic approach of four new species of the genus Ohtaekwangia: Ohtaekwangia histidinii sp. nov., Ohtaekwangia cretensis sp. nov., Ohtaekwangia indiensis sp. nov., Ohtaekwangia reichenbachii sp. nov. from diverse environment.</title>
        <authorList>
            <person name="Octaviana S."/>
        </authorList>
    </citation>
    <scope>NUCLEOTIDE SEQUENCE [LARGE SCALE GENOMIC DNA]</scope>
    <source>
        <strain evidence="6 7">PWU5</strain>
    </source>
</reference>
<gene>
    <name evidence="6" type="ORF">KK062_19795</name>
</gene>
<name>A0AAP2E2P3_9BACT</name>
<feature type="chain" id="PRO_5042993347" evidence="3">
    <location>
        <begin position="24"/>
        <end position="1061"/>
    </location>
</feature>
<dbReference type="Pfam" id="PF07494">
    <property type="entry name" value="Reg_prop"/>
    <property type="match status" value="10"/>
</dbReference>
<dbReference type="InterPro" id="IPR011110">
    <property type="entry name" value="Reg_prop"/>
</dbReference>
<evidence type="ECO:0000256" key="2">
    <source>
        <dbReference type="SAM" id="Phobius"/>
    </source>
</evidence>
<keyword evidence="3" id="KW-0732">Signal</keyword>
<dbReference type="Proteomes" id="UP001319080">
    <property type="component" value="Unassembled WGS sequence"/>
</dbReference>
<dbReference type="InterPro" id="IPR010559">
    <property type="entry name" value="Sig_transdc_His_kin_internal"/>
</dbReference>
<accession>A0AAP2E2P3</accession>
<evidence type="ECO:0000256" key="3">
    <source>
        <dbReference type="SAM" id="SignalP"/>
    </source>
</evidence>
<dbReference type="Pfam" id="PF07495">
    <property type="entry name" value="Y_Y_Y"/>
    <property type="match status" value="1"/>
</dbReference>
<dbReference type="PANTHER" id="PTHR43547:SF2">
    <property type="entry name" value="HYBRID SIGNAL TRANSDUCTION HISTIDINE KINASE C"/>
    <property type="match status" value="1"/>
</dbReference>
<dbReference type="InterPro" id="IPR015943">
    <property type="entry name" value="WD40/YVTN_repeat-like_dom_sf"/>
</dbReference>
<evidence type="ECO:0000259" key="4">
    <source>
        <dbReference type="Pfam" id="PF06580"/>
    </source>
</evidence>
<keyword evidence="1" id="KW-0597">Phosphoprotein</keyword>
<feature type="domain" description="Signal transduction histidine kinase internal region" evidence="4">
    <location>
        <begin position="833"/>
        <end position="912"/>
    </location>
</feature>
<proteinExistence type="predicted"/>
<keyword evidence="2" id="KW-0812">Transmembrane</keyword>
<keyword evidence="7" id="KW-1185">Reference proteome</keyword>
<keyword evidence="2" id="KW-1133">Transmembrane helix</keyword>
<comment type="caution">
    <text evidence="6">The sequence shown here is derived from an EMBL/GenBank/DDBJ whole genome shotgun (WGS) entry which is preliminary data.</text>
</comment>